<dbReference type="Proteomes" id="UP000266720">
    <property type="component" value="Chromosome"/>
</dbReference>
<name>A0A3G1A8D7_9CREN</name>
<dbReference type="EMBL" id="CP007493">
    <property type="protein sequence ID" value="AJB41707.1"/>
    <property type="molecule type" value="Genomic_DNA"/>
</dbReference>
<sequence length="79" mass="8996">MRFSVVIEKDEDGYYVAYVPELPGCHTQAKTLDELLERVKEAIELYLEVEGSSVEMGRELVSIQFIEVGVSELKTRSSR</sequence>
<evidence type="ECO:0000313" key="2">
    <source>
        <dbReference type="EMBL" id="AJB41707.1"/>
    </source>
</evidence>
<dbReference type="PANTHER" id="PTHR34504:SF2">
    <property type="entry name" value="UPF0150 PROTEIN SSL0259"/>
    <property type="match status" value="1"/>
</dbReference>
<dbReference type="PANTHER" id="PTHR34504">
    <property type="entry name" value="ANTITOXIN HICB"/>
    <property type="match status" value="1"/>
</dbReference>
<gene>
    <name evidence="2" type="ORF">TCARB_0651</name>
</gene>
<dbReference type="RefSeq" id="WP_020963211.1">
    <property type="nucleotide sequence ID" value="NZ_CP007493.1"/>
</dbReference>
<evidence type="ECO:0000259" key="1">
    <source>
        <dbReference type="Pfam" id="PF15919"/>
    </source>
</evidence>
<evidence type="ECO:0000313" key="3">
    <source>
        <dbReference type="Proteomes" id="UP000266720"/>
    </source>
</evidence>
<proteinExistence type="predicted"/>
<dbReference type="InterPro" id="IPR051404">
    <property type="entry name" value="TA_system_antitoxin"/>
</dbReference>
<dbReference type="AlphaFoldDB" id="A0A3G1A8D7"/>
<organism evidence="2 3">
    <name type="scientific">Thermofilum adornatum 1505</name>
    <dbReference type="NCBI Taxonomy" id="697581"/>
    <lineage>
        <taxon>Archaea</taxon>
        <taxon>Thermoproteota</taxon>
        <taxon>Thermoprotei</taxon>
        <taxon>Thermofilales</taxon>
        <taxon>Thermofilaceae</taxon>
        <taxon>Thermofilum</taxon>
    </lineage>
</organism>
<dbReference type="InterPro" id="IPR035069">
    <property type="entry name" value="TTHA1013/TTHA0281-like"/>
</dbReference>
<dbReference type="KEGG" id="tcb:TCARB_0651"/>
<protein>
    <recommendedName>
        <fullName evidence="1">HicB-like antitoxin of toxin-antitoxin system domain-containing protein</fullName>
    </recommendedName>
</protein>
<dbReference type="InterPro" id="IPR031807">
    <property type="entry name" value="HicB-like"/>
</dbReference>
<dbReference type="Gene3D" id="3.30.160.250">
    <property type="match status" value="1"/>
</dbReference>
<dbReference type="Pfam" id="PF15919">
    <property type="entry name" value="HicB_lk_antitox"/>
    <property type="match status" value="1"/>
</dbReference>
<feature type="domain" description="HicB-like antitoxin of toxin-antitoxin system" evidence="1">
    <location>
        <begin position="3"/>
        <end position="63"/>
    </location>
</feature>
<dbReference type="SUPFAM" id="SSF143100">
    <property type="entry name" value="TTHA1013/TTHA0281-like"/>
    <property type="match status" value="1"/>
</dbReference>
<dbReference type="STRING" id="697581.TCARB_0651"/>
<dbReference type="GeneID" id="16574210"/>
<accession>A0A3G1A8D7</accession>
<dbReference type="GeneID" id="25406096"/>
<reference evidence="3" key="1">
    <citation type="book" date="2010" name="EXTREMOPHILES" publisher="0:0-0">
        <title>Complete genome sequences of ten hyperthermophilic archaea reveal their metabolic capabilities and possible ecological roles.</title>
        <editorList>
            <person name="?"/>
        </editorList>
        <authorList>
            <person name="Ravin N.V."/>
            <person name="Mardanov A.V."/>
            <person name="Bonch-Osmolovskaya E.A."/>
            <person name="Skryabin K.G."/>
        </authorList>
    </citation>
    <scope>NUCLEOTIDE SEQUENCE [LARGE SCALE GENOMIC DNA]</scope>
    <source>
        <strain evidence="3">1505</strain>
    </source>
</reference>